<reference evidence="1" key="1">
    <citation type="submission" date="2020-05" db="EMBL/GenBank/DDBJ databases">
        <title>Identification of trans-AT polyketide cluster in two marine bacteria, producers of a novel glutaramide-containing polyketide sesbanimide D and analogs.</title>
        <authorList>
            <person name="Kacar D."/>
            <person name="Rodriguez P."/>
            <person name="Canedo L."/>
            <person name="Gonzalez E."/>
            <person name="Galan B."/>
            <person name="De La Calle F."/>
            <person name="Garcia J.L."/>
        </authorList>
    </citation>
    <scope>NUCLEOTIDE SEQUENCE</scope>
    <source>
        <strain evidence="1">PHM038</strain>
    </source>
</reference>
<accession>A0A926P0Q9</accession>
<name>A0A926P0Q9_9HYPH</name>
<protein>
    <submittedName>
        <fullName evidence="1">DUF924 domain-containing protein</fullName>
    </submittedName>
</protein>
<dbReference type="RefSeq" id="WP_190291593.1">
    <property type="nucleotide sequence ID" value="NZ_JABFCZ010000011.1"/>
</dbReference>
<dbReference type="Gene3D" id="1.20.58.320">
    <property type="entry name" value="TPR-like"/>
    <property type="match status" value="1"/>
</dbReference>
<dbReference type="Proteomes" id="UP000598467">
    <property type="component" value="Unassembled WGS sequence"/>
</dbReference>
<dbReference type="Pfam" id="PF06041">
    <property type="entry name" value="DUF924"/>
    <property type="match status" value="1"/>
</dbReference>
<proteinExistence type="predicted"/>
<evidence type="ECO:0000313" key="1">
    <source>
        <dbReference type="EMBL" id="MBD1546838.1"/>
    </source>
</evidence>
<gene>
    <name evidence="1" type="ORF">HK439_11235</name>
</gene>
<dbReference type="AlphaFoldDB" id="A0A926P0Q9"/>
<dbReference type="InterPro" id="IPR010323">
    <property type="entry name" value="DUF924"/>
</dbReference>
<sequence length="183" mass="21192">MSETLANPIDVLDFWWQAGASKWFARDDNFDRKIRERFLTTIEAGQRGELDAWADTAHGALALILLLDQFTRNIFRNDRRAFEADALALSIAKESVARGYDKAFPKDVRAFFYFPFEHAEDMDAQQEGVDLFRKTDDRDFYLYALIHLDVIRRFGRFPHRNAVLGRETTPEEQAFLDDGGFSA</sequence>
<organism evidence="1 2">
    <name type="scientific">Roseibium aggregatum</name>
    <dbReference type="NCBI Taxonomy" id="187304"/>
    <lineage>
        <taxon>Bacteria</taxon>
        <taxon>Pseudomonadati</taxon>
        <taxon>Pseudomonadota</taxon>
        <taxon>Alphaproteobacteria</taxon>
        <taxon>Hyphomicrobiales</taxon>
        <taxon>Stappiaceae</taxon>
        <taxon>Roseibium</taxon>
    </lineage>
</organism>
<dbReference type="Gene3D" id="1.25.40.10">
    <property type="entry name" value="Tetratricopeptide repeat domain"/>
    <property type="match status" value="1"/>
</dbReference>
<dbReference type="SUPFAM" id="SSF48452">
    <property type="entry name" value="TPR-like"/>
    <property type="match status" value="1"/>
</dbReference>
<dbReference type="EMBL" id="JABFCZ010000011">
    <property type="protein sequence ID" value="MBD1546838.1"/>
    <property type="molecule type" value="Genomic_DNA"/>
</dbReference>
<evidence type="ECO:0000313" key="2">
    <source>
        <dbReference type="Proteomes" id="UP000598467"/>
    </source>
</evidence>
<dbReference type="InterPro" id="IPR011990">
    <property type="entry name" value="TPR-like_helical_dom_sf"/>
</dbReference>
<comment type="caution">
    <text evidence="1">The sequence shown here is derived from an EMBL/GenBank/DDBJ whole genome shotgun (WGS) entry which is preliminary data.</text>
</comment>